<evidence type="ECO:0000256" key="3">
    <source>
        <dbReference type="ARBA" id="ARBA00023163"/>
    </source>
</evidence>
<protein>
    <submittedName>
        <fullName evidence="5">Helix-turn-helix transcriptional regulator</fullName>
    </submittedName>
    <submittedName>
        <fullName evidence="6">Phage repressor</fullName>
    </submittedName>
</protein>
<reference evidence="5 8" key="3">
    <citation type="submission" date="2020-05" db="EMBL/GenBank/DDBJ databases">
        <title>Draft Genome Sequence of Ochrobactrum soli Isolated from Stable Fly Gut.</title>
        <authorList>
            <person name="Pileggi M.T."/>
            <person name="Vazhakkala L.J."/>
            <person name="Wong C.N."/>
        </authorList>
    </citation>
    <scope>NUCLEOTIDE SEQUENCE [LARGE SCALE GENOMIC DNA]</scope>
    <source>
        <strain evidence="5 8">MTP-C0764</strain>
    </source>
</reference>
<dbReference type="Proteomes" id="UP000246073">
    <property type="component" value="Unassembled WGS sequence"/>
</dbReference>
<accession>A0A2P9HFX9</accession>
<dbReference type="EMBL" id="OOFM01000004">
    <property type="protein sequence ID" value="SPL62991.1"/>
    <property type="molecule type" value="Genomic_DNA"/>
</dbReference>
<evidence type="ECO:0000259" key="4">
    <source>
        <dbReference type="Pfam" id="PF00717"/>
    </source>
</evidence>
<dbReference type="Gene3D" id="2.10.109.10">
    <property type="entry name" value="Umud Fragment, subunit A"/>
    <property type="match status" value="1"/>
</dbReference>
<evidence type="ECO:0000256" key="1">
    <source>
        <dbReference type="ARBA" id="ARBA00023015"/>
    </source>
</evidence>
<dbReference type="PANTHER" id="PTHR40661:SF3">
    <property type="entry name" value="FELS-1 PROPHAGE TRANSCRIPTIONAL REGULATOR"/>
    <property type="match status" value="1"/>
</dbReference>
<dbReference type="RefSeq" id="WP_109367004.1">
    <property type="nucleotide sequence ID" value="NZ_JABFCY010000002.1"/>
</dbReference>
<sequence length="218" mass="23718">MFSHDSVWAAIDALAERHSLSASGLARRAGLDPTTFNKSKRYAADGRARWPSTESLAKVMEATGASFEELTRLIGGGVNTNQGFGEYTQDAQPIPLLGMAEAGTGGYFDDAGFPAGQGWDIVEFPVGASEGVYALEVSGDSMLPLYRDGDTLIVAPNAPVRRGDRVVVRTKDGEVMAKILYRQTPRTIELHSLNPEHSNRSFETKDVEWIARILWASQ</sequence>
<organism evidence="6 7">
    <name type="scientific">Ochrobactrum soli</name>
    <dbReference type="NCBI Taxonomy" id="2448455"/>
    <lineage>
        <taxon>Bacteria</taxon>
        <taxon>Pseudomonadati</taxon>
        <taxon>Pseudomonadota</taxon>
        <taxon>Alphaproteobacteria</taxon>
        <taxon>Hyphomicrobiales</taxon>
        <taxon>Brucellaceae</taxon>
        <taxon>Brucella/Ochrobactrum group</taxon>
        <taxon>Ochrobactrum</taxon>
    </lineage>
</organism>
<evidence type="ECO:0000313" key="7">
    <source>
        <dbReference type="Proteomes" id="UP000246073"/>
    </source>
</evidence>
<dbReference type="CDD" id="cd06529">
    <property type="entry name" value="S24_LexA-like"/>
    <property type="match status" value="1"/>
</dbReference>
<proteinExistence type="predicted"/>
<dbReference type="Pfam" id="PF00717">
    <property type="entry name" value="Peptidase_S24"/>
    <property type="match status" value="1"/>
</dbReference>
<reference evidence="7" key="1">
    <citation type="submission" date="2017-12" db="EMBL/GenBank/DDBJ databases">
        <authorList>
            <person name="Diaz M."/>
        </authorList>
    </citation>
    <scope>NUCLEOTIDE SEQUENCE [LARGE SCALE GENOMIC DNA]</scope>
    <source>
        <strain evidence="7">FI11154</strain>
    </source>
</reference>
<evidence type="ECO:0000313" key="8">
    <source>
        <dbReference type="Proteomes" id="UP000574931"/>
    </source>
</evidence>
<keyword evidence="3" id="KW-0804">Transcription</keyword>
<gene>
    <name evidence="5" type="ORF">HKX02_06090</name>
    <name evidence="6" type="ORF">OHAE_2923</name>
</gene>
<dbReference type="EMBL" id="JABFCY010000002">
    <property type="protein sequence ID" value="NNU59828.1"/>
    <property type="molecule type" value="Genomic_DNA"/>
</dbReference>
<dbReference type="GO" id="GO:0003677">
    <property type="term" value="F:DNA binding"/>
    <property type="evidence" value="ECO:0007669"/>
    <property type="project" value="UniProtKB-KW"/>
</dbReference>
<dbReference type="InterPro" id="IPR039418">
    <property type="entry name" value="LexA-like"/>
</dbReference>
<name>A0A2P9HFX9_9HYPH</name>
<evidence type="ECO:0000313" key="5">
    <source>
        <dbReference type="EMBL" id="NNU59828.1"/>
    </source>
</evidence>
<keyword evidence="8" id="KW-1185">Reference proteome</keyword>
<dbReference type="InterPro" id="IPR015927">
    <property type="entry name" value="Peptidase_S24_S26A/B/C"/>
</dbReference>
<dbReference type="Proteomes" id="UP000574931">
    <property type="component" value="Unassembled WGS sequence"/>
</dbReference>
<dbReference type="SUPFAM" id="SSF51306">
    <property type="entry name" value="LexA/Signal peptidase"/>
    <property type="match status" value="1"/>
</dbReference>
<evidence type="ECO:0000313" key="6">
    <source>
        <dbReference type="EMBL" id="SPL62991.1"/>
    </source>
</evidence>
<keyword evidence="1" id="KW-0805">Transcription regulation</keyword>
<dbReference type="PANTHER" id="PTHR40661">
    <property type="match status" value="1"/>
</dbReference>
<dbReference type="InterPro" id="IPR036286">
    <property type="entry name" value="LexA/Signal_pep-like_sf"/>
</dbReference>
<dbReference type="AlphaFoldDB" id="A0A2P9HFX9"/>
<evidence type="ECO:0000256" key="2">
    <source>
        <dbReference type="ARBA" id="ARBA00023125"/>
    </source>
</evidence>
<keyword evidence="2" id="KW-0238">DNA-binding</keyword>
<reference evidence="6" key="2">
    <citation type="submission" date="2017-12" db="EMBL/GenBank/DDBJ databases">
        <authorList>
            <person name="Hurst M.R.H."/>
        </authorList>
    </citation>
    <scope>NUCLEOTIDE SEQUENCE [LARGE SCALE GENOMIC DNA]</scope>
    <source>
        <strain evidence="6">FI11154</strain>
    </source>
</reference>
<feature type="domain" description="Peptidase S24/S26A/S26B/S26C" evidence="4">
    <location>
        <begin position="95"/>
        <end position="213"/>
    </location>
</feature>